<dbReference type="InterPro" id="IPR013097">
    <property type="entry name" value="Dabb"/>
</dbReference>
<gene>
    <name evidence="4" type="ORF">CCAM_LOCUS9916</name>
</gene>
<dbReference type="InterPro" id="IPR011008">
    <property type="entry name" value="Dimeric_a/b-barrel"/>
</dbReference>
<evidence type="ECO:0000313" key="4">
    <source>
        <dbReference type="EMBL" id="VFQ68140.1"/>
    </source>
</evidence>
<evidence type="ECO:0000313" key="5">
    <source>
        <dbReference type="Proteomes" id="UP000595140"/>
    </source>
</evidence>
<comment type="subunit">
    <text evidence="1">Homodimer.</text>
</comment>
<proteinExistence type="predicted"/>
<organism evidence="4 5">
    <name type="scientific">Cuscuta campestris</name>
    <dbReference type="NCBI Taxonomy" id="132261"/>
    <lineage>
        <taxon>Eukaryota</taxon>
        <taxon>Viridiplantae</taxon>
        <taxon>Streptophyta</taxon>
        <taxon>Embryophyta</taxon>
        <taxon>Tracheophyta</taxon>
        <taxon>Spermatophyta</taxon>
        <taxon>Magnoliopsida</taxon>
        <taxon>eudicotyledons</taxon>
        <taxon>Gunneridae</taxon>
        <taxon>Pentapetalae</taxon>
        <taxon>asterids</taxon>
        <taxon>lamiids</taxon>
        <taxon>Solanales</taxon>
        <taxon>Convolvulaceae</taxon>
        <taxon>Cuscuteae</taxon>
        <taxon>Cuscuta</taxon>
        <taxon>Cuscuta subgen. Grammica</taxon>
        <taxon>Cuscuta sect. Cleistogrammica</taxon>
    </lineage>
</organism>
<feature type="region of interest" description="Disordered" evidence="2">
    <location>
        <begin position="1"/>
        <end position="28"/>
    </location>
</feature>
<feature type="compositionally biased region" description="Low complexity" evidence="2">
    <location>
        <begin position="9"/>
        <end position="28"/>
    </location>
</feature>
<dbReference type="Pfam" id="PF07876">
    <property type="entry name" value="Dabb"/>
    <property type="match status" value="1"/>
</dbReference>
<protein>
    <recommendedName>
        <fullName evidence="3">Stress-response A/B barrel domain-containing protein</fullName>
    </recommendedName>
</protein>
<evidence type="ECO:0000259" key="3">
    <source>
        <dbReference type="PROSITE" id="PS51502"/>
    </source>
</evidence>
<dbReference type="PANTHER" id="PTHR33178:SF3">
    <property type="entry name" value="STRESS-RESPONSE A_B BARREL DOMAIN-CONTAINING PROTEIN UP3"/>
    <property type="match status" value="1"/>
</dbReference>
<dbReference type="OrthoDB" id="42919at2759"/>
<dbReference type="PROSITE" id="PS51502">
    <property type="entry name" value="S_R_A_B_BARREL"/>
    <property type="match status" value="1"/>
</dbReference>
<dbReference type="InterPro" id="IPR044662">
    <property type="entry name" value="HS1/DABB1-like"/>
</dbReference>
<dbReference type="Proteomes" id="UP000595140">
    <property type="component" value="Unassembled WGS sequence"/>
</dbReference>
<keyword evidence="5" id="KW-1185">Reference proteome</keyword>
<name>A0A484KS36_9ASTE</name>
<reference evidence="4 5" key="1">
    <citation type="submission" date="2018-04" db="EMBL/GenBank/DDBJ databases">
        <authorList>
            <person name="Vogel A."/>
        </authorList>
    </citation>
    <scope>NUCLEOTIDE SEQUENCE [LARGE SCALE GENOMIC DNA]</scope>
</reference>
<dbReference type="PANTHER" id="PTHR33178">
    <property type="match status" value="1"/>
</dbReference>
<evidence type="ECO:0000256" key="1">
    <source>
        <dbReference type="ARBA" id="ARBA00011738"/>
    </source>
</evidence>
<accession>A0A484KS36</accession>
<sequence>MISVKPLCSPSLSTGASTATTRRRVSPASSVKVSAKQIVEHVVLVRTKPGVEHSKINDMLRNLYGLASLPQVRHLTTGPILRTQSPAPAFTHLFHSRYDSASDLEEYNAHHLHLSVVRNYLFPIIDDIVVADWISDDFSGSTEVAPGSIIRAKLLKLKENLTENKKNQIVDVTKGLKRNFYATKPQNWN</sequence>
<dbReference type="EMBL" id="OOIL02000669">
    <property type="protein sequence ID" value="VFQ68140.1"/>
    <property type="molecule type" value="Genomic_DNA"/>
</dbReference>
<dbReference type="AlphaFoldDB" id="A0A484KS36"/>
<feature type="domain" description="Stress-response A/B barrel" evidence="3">
    <location>
        <begin position="39"/>
        <end position="133"/>
    </location>
</feature>
<dbReference type="Gene3D" id="3.30.70.100">
    <property type="match status" value="1"/>
</dbReference>
<dbReference type="SMART" id="SM00886">
    <property type="entry name" value="Dabb"/>
    <property type="match status" value="1"/>
</dbReference>
<dbReference type="SUPFAM" id="SSF54909">
    <property type="entry name" value="Dimeric alpha+beta barrel"/>
    <property type="match status" value="1"/>
</dbReference>
<evidence type="ECO:0000256" key="2">
    <source>
        <dbReference type="SAM" id="MobiDB-lite"/>
    </source>
</evidence>